<dbReference type="InterPro" id="IPR049730">
    <property type="entry name" value="SNF2/RAD54-like_C"/>
</dbReference>
<evidence type="ECO:0000256" key="2">
    <source>
        <dbReference type="ARBA" id="ARBA00022741"/>
    </source>
</evidence>
<dbReference type="GO" id="GO:0005634">
    <property type="term" value="C:nucleus"/>
    <property type="evidence" value="ECO:0007669"/>
    <property type="project" value="UniProtKB-SubCell"/>
</dbReference>
<dbReference type="AlphaFoldDB" id="A0A1C7MCR4"/>
<dbReference type="CDD" id="cd18793">
    <property type="entry name" value="SF2_C_SNF"/>
    <property type="match status" value="1"/>
</dbReference>
<feature type="region of interest" description="Disordered" evidence="6">
    <location>
        <begin position="970"/>
        <end position="1022"/>
    </location>
</feature>
<evidence type="ECO:0000256" key="4">
    <source>
        <dbReference type="ARBA" id="ARBA00022840"/>
    </source>
</evidence>
<accession>A0A1C7MCR4</accession>
<feature type="domain" description="Helicase C-terminal" evidence="8">
    <location>
        <begin position="679"/>
        <end position="834"/>
    </location>
</feature>
<evidence type="ECO:0000259" key="7">
    <source>
        <dbReference type="PROSITE" id="PS51192"/>
    </source>
</evidence>
<dbReference type="Gene3D" id="3.40.50.300">
    <property type="entry name" value="P-loop containing nucleotide triphosphate hydrolases"/>
    <property type="match status" value="1"/>
</dbReference>
<keyword evidence="4" id="KW-0067">ATP-binding</keyword>
<organism evidence="9 10">
    <name type="scientific">Grifola frondosa</name>
    <name type="common">Maitake</name>
    <name type="synonym">Polyporus frondosus</name>
    <dbReference type="NCBI Taxonomy" id="5627"/>
    <lineage>
        <taxon>Eukaryota</taxon>
        <taxon>Fungi</taxon>
        <taxon>Dikarya</taxon>
        <taxon>Basidiomycota</taxon>
        <taxon>Agaricomycotina</taxon>
        <taxon>Agaricomycetes</taxon>
        <taxon>Polyporales</taxon>
        <taxon>Grifolaceae</taxon>
        <taxon>Grifola</taxon>
    </lineage>
</organism>
<evidence type="ECO:0000256" key="5">
    <source>
        <dbReference type="ARBA" id="ARBA00023242"/>
    </source>
</evidence>
<feature type="compositionally biased region" description="Low complexity" evidence="6">
    <location>
        <begin position="18"/>
        <end position="28"/>
    </location>
</feature>
<dbReference type="PANTHER" id="PTHR45629:SF7">
    <property type="entry name" value="DNA EXCISION REPAIR PROTEIN ERCC-6-RELATED"/>
    <property type="match status" value="1"/>
</dbReference>
<protein>
    <submittedName>
        <fullName evidence="9">DNA excision repair protein ERCC-6-like 2</fullName>
    </submittedName>
</protein>
<dbReference type="OrthoDB" id="413460at2759"/>
<proteinExistence type="predicted"/>
<dbReference type="SUPFAM" id="SSF52540">
    <property type="entry name" value="P-loop containing nucleoside triphosphate hydrolases"/>
    <property type="match status" value="2"/>
</dbReference>
<feature type="compositionally biased region" description="Acidic residues" evidence="6">
    <location>
        <begin position="113"/>
        <end position="144"/>
    </location>
</feature>
<evidence type="ECO:0000313" key="9">
    <source>
        <dbReference type="EMBL" id="OBZ74648.1"/>
    </source>
</evidence>
<evidence type="ECO:0000259" key="8">
    <source>
        <dbReference type="PROSITE" id="PS51194"/>
    </source>
</evidence>
<name>A0A1C7MCR4_GRIFR</name>
<keyword evidence="5" id="KW-0539">Nucleus</keyword>
<dbReference type="FunFam" id="3.40.50.10810:FF:000019">
    <property type="entry name" value="DNA excision repair protein ERCC-6-like 2 isoform X1"/>
    <property type="match status" value="1"/>
</dbReference>
<gene>
    <name evidence="9" type="primary">Ercc6l2</name>
    <name evidence="9" type="ORF">A0H81_05341</name>
</gene>
<dbReference type="Pfam" id="PF00176">
    <property type="entry name" value="SNF2-rel_dom"/>
    <property type="match status" value="1"/>
</dbReference>
<dbReference type="STRING" id="5627.A0A1C7MCR4"/>
<evidence type="ECO:0000256" key="3">
    <source>
        <dbReference type="ARBA" id="ARBA00022801"/>
    </source>
</evidence>
<dbReference type="InterPro" id="IPR002464">
    <property type="entry name" value="DNA/RNA_helicase_DEAH_CS"/>
</dbReference>
<comment type="subcellular location">
    <subcellularLocation>
        <location evidence="1">Nucleus</location>
    </subcellularLocation>
</comment>
<dbReference type="OMA" id="FACTVRF"/>
<feature type="compositionally biased region" description="Acidic residues" evidence="6">
    <location>
        <begin position="259"/>
        <end position="273"/>
    </location>
</feature>
<dbReference type="Pfam" id="PF00271">
    <property type="entry name" value="Helicase_C"/>
    <property type="match status" value="1"/>
</dbReference>
<dbReference type="SMART" id="SM00490">
    <property type="entry name" value="HELICc"/>
    <property type="match status" value="1"/>
</dbReference>
<dbReference type="PROSITE" id="PS51194">
    <property type="entry name" value="HELICASE_CTER"/>
    <property type="match status" value="1"/>
</dbReference>
<dbReference type="Gene3D" id="3.40.50.10810">
    <property type="entry name" value="Tandem AAA-ATPase domain"/>
    <property type="match status" value="1"/>
</dbReference>
<feature type="compositionally biased region" description="Polar residues" evidence="6">
    <location>
        <begin position="239"/>
        <end position="250"/>
    </location>
</feature>
<keyword evidence="3" id="KW-0378">Hydrolase</keyword>
<dbReference type="InterPro" id="IPR027417">
    <property type="entry name" value="P-loop_NTPase"/>
</dbReference>
<dbReference type="PANTHER" id="PTHR45629">
    <property type="entry name" value="SNF2/RAD54 FAMILY MEMBER"/>
    <property type="match status" value="1"/>
</dbReference>
<dbReference type="GO" id="GO:0016787">
    <property type="term" value="F:hydrolase activity"/>
    <property type="evidence" value="ECO:0007669"/>
    <property type="project" value="UniProtKB-KW"/>
</dbReference>
<sequence>MSSSRQTKAEQLPAYNKSNSLSSPIPLDSDSDPDFNPGSFVYEPTRKGRKMRKQAAPAALQESARPKGQKRRREALAAINDSRPKQKRPRVEPISLNNPLLEYFHDLGLQSASEDEADADVEDLDEEDEVEEDEDGDSQVDDDERPAIPKTLAVLMSQSQSQSGRKVVDAKSSEDSVTGNEADESLINKSSLKRKSPPQTLDAPNKKAKLENSDDSVTESESDGDFLLLENHVASDQVACNSTPSISEQKANIEKESDSNSDTEYESDPDESDEFTHPRPSFPLTPDQPLLGPLNLDDTHKIPARINTFLREYQRDGVQFFWERYKEGRGGLLGDDMGLGENYEYCLVSTVNRHILQARRYRSYHFFLRSWGNTEKSVMLTVEETNSRWPTCLIIAPSSVVGNWEREFETWGYFELGMYIGTPLTRADVLNDFKLGRLDFHVITSFDVARRDISFLDDLPWSCIIIDEVHRVKNPRSKLTAAFSRFECTTRFGLTGTAIQNSYLELWTILNWTNPGAVGTQSQWEGYVARPLTAGQSKTASDEAHMKAVLVAQILKAKLLPKFFLRRTKTIIQHQLPRKIDEVVFCPLTDRQIDVYKRILATDAVQSLIHKDELCDCGSKNLRKNCHYPSLREIFSTPTDTTEQTARNRELSQLAFPEGQVPRYGRAMLRPDYCGKWMVLEKLLEDWRTDRTNKVLIFTKSVKLLEMLEFHVRSRGLGYVKLDGSTKQADRMPMIDQFHADPDIVIFLISTLAGGTGLNLTGANKVVIFDPNWNPAHDLQAMDRAYRFGQIRDVSVYRLLGAGSIEELIYARQVYKQQQMLVGYNASFQTRYFEGVQGDKDKQGELFGAKNIFKLHENTLATKVAIEKANIVDLDWALTYMDAKGKRSVPKPAAAKWVYEAEAKGGKEYGDLRGLGALLFDDETAPKIEKENDDIQKTLNDVGIQYTHRNQDLIAENVIEGQRMQILLEEKKKDMRKGKREKASGNAASRSQGARDVAPPAPWPPVRGRGRHTAPLSPQSKLRSRQAALIELEMIPNLTEYHAFAQRFARMSSEEQNGILLKLDNHVKKNCRA</sequence>
<dbReference type="PROSITE" id="PS00690">
    <property type="entry name" value="DEAH_ATP_HELICASE"/>
    <property type="match status" value="1"/>
</dbReference>
<dbReference type="InterPro" id="IPR001650">
    <property type="entry name" value="Helicase_C-like"/>
</dbReference>
<feature type="compositionally biased region" description="Acidic residues" evidence="6">
    <location>
        <begin position="213"/>
        <end position="222"/>
    </location>
</feature>
<evidence type="ECO:0000256" key="1">
    <source>
        <dbReference type="ARBA" id="ARBA00004123"/>
    </source>
</evidence>
<evidence type="ECO:0000313" key="10">
    <source>
        <dbReference type="Proteomes" id="UP000092993"/>
    </source>
</evidence>
<dbReference type="EMBL" id="LUGG01000005">
    <property type="protein sequence ID" value="OBZ74648.1"/>
    <property type="molecule type" value="Genomic_DNA"/>
</dbReference>
<reference evidence="9 10" key="1">
    <citation type="submission" date="2016-03" db="EMBL/GenBank/DDBJ databases">
        <title>Whole genome sequencing of Grifola frondosa 9006-11.</title>
        <authorList>
            <person name="Min B."/>
            <person name="Park H."/>
            <person name="Kim J.-G."/>
            <person name="Cho H."/>
            <person name="Oh Y.-L."/>
            <person name="Kong W.-S."/>
            <person name="Choi I.-G."/>
        </authorList>
    </citation>
    <scope>NUCLEOTIDE SEQUENCE [LARGE SCALE GENOMIC DNA]</scope>
    <source>
        <strain evidence="9 10">9006-11</strain>
    </source>
</reference>
<comment type="caution">
    <text evidence="9">The sequence shown here is derived from an EMBL/GenBank/DDBJ whole genome shotgun (WGS) entry which is preliminary data.</text>
</comment>
<feature type="domain" description="Helicase ATP-binding" evidence="7">
    <location>
        <begin position="322"/>
        <end position="516"/>
    </location>
</feature>
<keyword evidence="2" id="KW-0547">Nucleotide-binding</keyword>
<dbReference type="InterPro" id="IPR038718">
    <property type="entry name" value="SNF2-like_sf"/>
</dbReference>
<evidence type="ECO:0000256" key="6">
    <source>
        <dbReference type="SAM" id="MobiDB-lite"/>
    </source>
</evidence>
<dbReference type="GO" id="GO:0005524">
    <property type="term" value="F:ATP binding"/>
    <property type="evidence" value="ECO:0007669"/>
    <property type="project" value="InterPro"/>
</dbReference>
<dbReference type="InterPro" id="IPR050496">
    <property type="entry name" value="SNF2_RAD54_helicase_repair"/>
</dbReference>
<dbReference type="InterPro" id="IPR014001">
    <property type="entry name" value="Helicase_ATP-bd"/>
</dbReference>
<dbReference type="InterPro" id="IPR000330">
    <property type="entry name" value="SNF2_N"/>
</dbReference>
<feature type="region of interest" description="Disordered" evidence="6">
    <location>
        <begin position="1"/>
        <end position="222"/>
    </location>
</feature>
<dbReference type="PROSITE" id="PS51192">
    <property type="entry name" value="HELICASE_ATP_BIND_1"/>
    <property type="match status" value="1"/>
</dbReference>
<feature type="region of interest" description="Disordered" evidence="6">
    <location>
        <begin position="239"/>
        <end position="296"/>
    </location>
</feature>
<dbReference type="Proteomes" id="UP000092993">
    <property type="component" value="Unassembled WGS sequence"/>
</dbReference>
<dbReference type="SMART" id="SM00487">
    <property type="entry name" value="DEXDc"/>
    <property type="match status" value="1"/>
</dbReference>
<keyword evidence="10" id="KW-1185">Reference proteome</keyword>